<gene>
    <name evidence="1" type="ORF">ARMSODRAFT_120230</name>
</gene>
<name>A0A2H3ANZ6_9AGAR</name>
<keyword evidence="2" id="KW-1185">Reference proteome</keyword>
<evidence type="ECO:0000313" key="2">
    <source>
        <dbReference type="Proteomes" id="UP000218334"/>
    </source>
</evidence>
<accession>A0A2H3ANZ6</accession>
<dbReference type="Proteomes" id="UP000218334">
    <property type="component" value="Unassembled WGS sequence"/>
</dbReference>
<organism evidence="1 2">
    <name type="scientific">Armillaria solidipes</name>
    <dbReference type="NCBI Taxonomy" id="1076256"/>
    <lineage>
        <taxon>Eukaryota</taxon>
        <taxon>Fungi</taxon>
        <taxon>Dikarya</taxon>
        <taxon>Basidiomycota</taxon>
        <taxon>Agaricomycotina</taxon>
        <taxon>Agaricomycetes</taxon>
        <taxon>Agaricomycetidae</taxon>
        <taxon>Agaricales</taxon>
        <taxon>Marasmiineae</taxon>
        <taxon>Physalacriaceae</taxon>
        <taxon>Armillaria</taxon>
    </lineage>
</organism>
<evidence type="ECO:0000313" key="1">
    <source>
        <dbReference type="EMBL" id="PBK58494.1"/>
    </source>
</evidence>
<protein>
    <submittedName>
        <fullName evidence="1">Uncharacterized protein</fullName>
    </submittedName>
</protein>
<dbReference type="AlphaFoldDB" id="A0A2H3ANZ6"/>
<proteinExistence type="predicted"/>
<dbReference type="EMBL" id="KZ293540">
    <property type="protein sequence ID" value="PBK58494.1"/>
    <property type="molecule type" value="Genomic_DNA"/>
</dbReference>
<sequence length="295" mass="34013">MRETTLRYPSYLRVNRTLINFFVHLSSIHLLPRPYWDARCMSAARRVLRDECCDRNGMFGLVKQSKVSFHRHAHIFYLPFSSGSLSQGPSRHSRALLTSMTTLGVEYGRGHQSWSSFTRWITNLPRRLDTNRRRRIQGPDYGLKRCIAIRQVARRRRGLFAVLDDDGSTWWAWAGGGGTERRAILAITTACCQLKREVGCCMRWGCSILPTRLSPSREVPWPPIYVEGRATEGRFARKYAYGRRTYQALPNTNMASFGTPREDYGFVSGCWRSHFVHDIWRLATNAPRTMATRTG</sequence>
<reference evidence="2" key="1">
    <citation type="journal article" date="2017" name="Nat. Ecol. Evol.">
        <title>Genome expansion and lineage-specific genetic innovations in the forest pathogenic fungi Armillaria.</title>
        <authorList>
            <person name="Sipos G."/>
            <person name="Prasanna A.N."/>
            <person name="Walter M.C."/>
            <person name="O'Connor E."/>
            <person name="Balint B."/>
            <person name="Krizsan K."/>
            <person name="Kiss B."/>
            <person name="Hess J."/>
            <person name="Varga T."/>
            <person name="Slot J."/>
            <person name="Riley R."/>
            <person name="Boka B."/>
            <person name="Rigling D."/>
            <person name="Barry K."/>
            <person name="Lee J."/>
            <person name="Mihaltcheva S."/>
            <person name="LaButti K."/>
            <person name="Lipzen A."/>
            <person name="Waldron R."/>
            <person name="Moloney N.M."/>
            <person name="Sperisen C."/>
            <person name="Kredics L."/>
            <person name="Vagvoelgyi C."/>
            <person name="Patrignani A."/>
            <person name="Fitzpatrick D."/>
            <person name="Nagy I."/>
            <person name="Doyle S."/>
            <person name="Anderson J.B."/>
            <person name="Grigoriev I.V."/>
            <person name="Gueldener U."/>
            <person name="Muensterkoetter M."/>
            <person name="Nagy L.G."/>
        </authorList>
    </citation>
    <scope>NUCLEOTIDE SEQUENCE [LARGE SCALE GENOMIC DNA]</scope>
    <source>
        <strain evidence="2">28-4</strain>
    </source>
</reference>